<dbReference type="AlphaFoldDB" id="A0A1F7UT98"/>
<comment type="subunit">
    <text evidence="6">Homodimer.</text>
</comment>
<feature type="binding site" description="via carbamate group" evidence="6">
    <location>
        <position position="95"/>
    </location>
    <ligand>
        <name>Zn(2+)</name>
        <dbReference type="ChEBI" id="CHEBI:29105"/>
        <label>2</label>
    </ligand>
</feature>
<dbReference type="PANTHER" id="PTHR43137:SF1">
    <property type="entry name" value="DIHYDROOROTASE"/>
    <property type="match status" value="1"/>
</dbReference>
<organism evidence="8 9">
    <name type="scientific">Candidatus Uhrbacteria bacterium RIFCSPLOWO2_01_FULL_47_24</name>
    <dbReference type="NCBI Taxonomy" id="1802401"/>
    <lineage>
        <taxon>Bacteria</taxon>
        <taxon>Candidatus Uhriibacteriota</taxon>
    </lineage>
</organism>
<feature type="binding site" evidence="6">
    <location>
        <position position="14"/>
    </location>
    <ligand>
        <name>Zn(2+)</name>
        <dbReference type="ChEBI" id="CHEBI:29105"/>
        <label>1</label>
    </ligand>
</feature>
<feature type="modified residue" description="N6-carboxylysine" evidence="6">
    <location>
        <position position="95"/>
    </location>
</feature>
<dbReference type="InterPro" id="IPR002195">
    <property type="entry name" value="Dihydroorotase_CS"/>
</dbReference>
<comment type="cofactor">
    <cofactor evidence="6">
        <name>Zn(2+)</name>
        <dbReference type="ChEBI" id="CHEBI:29105"/>
    </cofactor>
    <text evidence="6">Binds 2 Zn(2+) ions per subunit.</text>
</comment>
<evidence type="ECO:0000256" key="6">
    <source>
        <dbReference type="HAMAP-Rule" id="MF_00219"/>
    </source>
</evidence>
<keyword evidence="2 6" id="KW-0479">Metal-binding</keyword>
<evidence type="ECO:0000256" key="4">
    <source>
        <dbReference type="ARBA" id="ARBA00022833"/>
    </source>
</evidence>
<dbReference type="InterPro" id="IPR004721">
    <property type="entry name" value="DHOdimr"/>
</dbReference>
<feature type="binding site" evidence="6">
    <location>
        <begin position="14"/>
        <end position="16"/>
    </location>
    <ligand>
        <name>substrate</name>
    </ligand>
</feature>
<feature type="binding site" evidence="6">
    <location>
        <position position="132"/>
    </location>
    <ligand>
        <name>substrate</name>
    </ligand>
</feature>
<comment type="pathway">
    <text evidence="6">Pyrimidine metabolism; UMP biosynthesis via de novo pathway; (S)-dihydroorotate from bicarbonate: step 3/3.</text>
</comment>
<evidence type="ECO:0000256" key="7">
    <source>
        <dbReference type="NCBIfam" id="TIGR00856"/>
    </source>
</evidence>
<evidence type="ECO:0000313" key="9">
    <source>
        <dbReference type="Proteomes" id="UP000176897"/>
    </source>
</evidence>
<dbReference type="CDD" id="cd01294">
    <property type="entry name" value="DHOase"/>
    <property type="match status" value="1"/>
</dbReference>
<protein>
    <recommendedName>
        <fullName evidence="6 7">Dihydroorotase</fullName>
        <shortName evidence="6">DHOase</shortName>
        <ecNumber evidence="6 7">3.5.2.3</ecNumber>
    </recommendedName>
</protein>
<feature type="binding site" evidence="6">
    <location>
        <position position="244"/>
    </location>
    <ligand>
        <name>substrate</name>
    </ligand>
</feature>
<dbReference type="Gene3D" id="3.20.20.140">
    <property type="entry name" value="Metal-dependent hydrolases"/>
    <property type="match status" value="1"/>
</dbReference>
<evidence type="ECO:0000256" key="3">
    <source>
        <dbReference type="ARBA" id="ARBA00022801"/>
    </source>
</evidence>
<dbReference type="GO" id="GO:0004151">
    <property type="term" value="F:dihydroorotase activity"/>
    <property type="evidence" value="ECO:0007669"/>
    <property type="project" value="UniProtKB-UniRule"/>
</dbReference>
<feature type="binding site" evidence="6">
    <location>
        <position position="12"/>
    </location>
    <ligand>
        <name>Zn(2+)</name>
        <dbReference type="ChEBI" id="CHEBI:29105"/>
        <label>1</label>
    </ligand>
</feature>
<evidence type="ECO:0000256" key="2">
    <source>
        <dbReference type="ARBA" id="ARBA00022723"/>
    </source>
</evidence>
<dbReference type="PIRSF" id="PIRSF001237">
    <property type="entry name" value="DHOdimr"/>
    <property type="match status" value="1"/>
</dbReference>
<accession>A0A1F7UT98</accession>
<gene>
    <name evidence="6" type="primary">pyrC</name>
    <name evidence="8" type="ORF">A3B21_04040</name>
</gene>
<feature type="binding site" evidence="6">
    <location>
        <position position="132"/>
    </location>
    <ligand>
        <name>Zn(2+)</name>
        <dbReference type="ChEBI" id="CHEBI:29105"/>
        <label>2</label>
    </ligand>
</feature>
<dbReference type="GO" id="GO:0006207">
    <property type="term" value="P:'de novo' pyrimidine nucleobase biosynthetic process"/>
    <property type="evidence" value="ECO:0007669"/>
    <property type="project" value="TreeGrafter"/>
</dbReference>
<feature type="binding site" evidence="6">
    <location>
        <position position="240"/>
    </location>
    <ligand>
        <name>Zn(2+)</name>
        <dbReference type="ChEBI" id="CHEBI:29105"/>
        <label>1</label>
    </ligand>
</feature>
<evidence type="ECO:0000313" key="8">
    <source>
        <dbReference type="EMBL" id="OGL81512.1"/>
    </source>
</evidence>
<comment type="function">
    <text evidence="1 6">Catalyzes the reversible cyclization of carbamoyl aspartate to dihydroorotate.</text>
</comment>
<sequence length="332" mass="37067">MELTIRKPDDFHVHLRDGEMLATVLPYTAKQFARALIMPNLKPEAIRTAQDLISYRARILAQGTDLTPLMTIKITDETTPDSVSESFQDGAIAGKVYPTGSTTNAEDGVSDFGKLRPVFEEMEALGMVLCLHGEIPDVFCFYRETTFLSVLYWLTEQFPELKIVVEHITGEEIGTEIEKLPSTVAATITAHHLVLTLDHVLGGKFKPHNFCKPIPKRPQDLMWLMQAATSGNPKFFFGSDSAPHPREKKECAEGEAGVFTAPVVLAILAQQFEAFYRLERLENFVSRFGAQFYGLPLNNGTLTLVKEPWQVPEEIGGVVPLKAGEMLEWQVK</sequence>
<feature type="active site" evidence="6">
    <location>
        <position position="240"/>
    </location>
</feature>
<dbReference type="Proteomes" id="UP000176897">
    <property type="component" value="Unassembled WGS sequence"/>
</dbReference>
<dbReference type="EC" id="3.5.2.3" evidence="6 7"/>
<comment type="caution">
    <text evidence="8">The sequence shown here is derived from an EMBL/GenBank/DDBJ whole genome shotgun (WGS) entry which is preliminary data.</text>
</comment>
<feature type="binding site" evidence="6">
    <location>
        <position position="40"/>
    </location>
    <ligand>
        <name>substrate</name>
    </ligand>
</feature>
<evidence type="ECO:0000256" key="5">
    <source>
        <dbReference type="ARBA" id="ARBA00022975"/>
    </source>
</evidence>
<feature type="binding site" description="via carbamate group" evidence="6">
    <location>
        <position position="95"/>
    </location>
    <ligand>
        <name>Zn(2+)</name>
        <dbReference type="ChEBI" id="CHEBI:29105"/>
        <label>1</label>
    </ligand>
</feature>
<comment type="catalytic activity">
    <reaction evidence="6">
        <text>(S)-dihydroorotate + H2O = N-carbamoyl-L-aspartate + H(+)</text>
        <dbReference type="Rhea" id="RHEA:24296"/>
        <dbReference type="ChEBI" id="CHEBI:15377"/>
        <dbReference type="ChEBI" id="CHEBI:15378"/>
        <dbReference type="ChEBI" id="CHEBI:30864"/>
        <dbReference type="ChEBI" id="CHEBI:32814"/>
        <dbReference type="EC" id="3.5.2.3"/>
    </reaction>
</comment>
<dbReference type="STRING" id="1802401.A3B21_04040"/>
<dbReference type="GO" id="GO:0005737">
    <property type="term" value="C:cytoplasm"/>
    <property type="evidence" value="ECO:0007669"/>
    <property type="project" value="TreeGrafter"/>
</dbReference>
<proteinExistence type="inferred from homology"/>
<name>A0A1F7UT98_9BACT</name>
<keyword evidence="4 6" id="KW-0862">Zinc</keyword>
<dbReference type="PROSITE" id="PS00482">
    <property type="entry name" value="DIHYDROOROTASE_1"/>
    <property type="match status" value="1"/>
</dbReference>
<comment type="caution">
    <text evidence="6">Lacks conserved residue(s) required for the propagation of feature annotation.</text>
</comment>
<dbReference type="PANTHER" id="PTHR43137">
    <property type="entry name" value="DIHYDROOROTASE"/>
    <property type="match status" value="1"/>
</dbReference>
<dbReference type="GO" id="GO:0008270">
    <property type="term" value="F:zinc ion binding"/>
    <property type="evidence" value="ECO:0007669"/>
    <property type="project" value="UniProtKB-UniRule"/>
</dbReference>
<dbReference type="EMBL" id="MGEJ01000005">
    <property type="protein sequence ID" value="OGL81512.1"/>
    <property type="molecule type" value="Genomic_DNA"/>
</dbReference>
<dbReference type="HAMAP" id="MF_00219">
    <property type="entry name" value="PyrC_classII"/>
    <property type="match status" value="1"/>
</dbReference>
<dbReference type="InterPro" id="IPR032466">
    <property type="entry name" value="Metal_Hydrolase"/>
</dbReference>
<keyword evidence="5 6" id="KW-0665">Pyrimidine biosynthesis</keyword>
<reference evidence="8 9" key="1">
    <citation type="journal article" date="2016" name="Nat. Commun.">
        <title>Thousands of microbial genomes shed light on interconnected biogeochemical processes in an aquifer system.</title>
        <authorList>
            <person name="Anantharaman K."/>
            <person name="Brown C.T."/>
            <person name="Hug L.A."/>
            <person name="Sharon I."/>
            <person name="Castelle C.J."/>
            <person name="Probst A.J."/>
            <person name="Thomas B.C."/>
            <person name="Singh A."/>
            <person name="Wilkins M.J."/>
            <person name="Karaoz U."/>
            <person name="Brodie E.L."/>
            <person name="Williams K.H."/>
            <person name="Hubbard S.S."/>
            <person name="Banfield J.F."/>
        </authorList>
    </citation>
    <scope>NUCLEOTIDE SEQUENCE [LARGE SCALE GENOMIC DNA]</scope>
</reference>
<evidence type="ECO:0000256" key="1">
    <source>
        <dbReference type="ARBA" id="ARBA00002368"/>
    </source>
</evidence>
<dbReference type="SUPFAM" id="SSF51556">
    <property type="entry name" value="Metallo-dependent hydrolases"/>
    <property type="match status" value="1"/>
</dbReference>
<keyword evidence="3 6" id="KW-0378">Hydrolase</keyword>
<dbReference type="UniPathway" id="UPA00070">
    <property type="reaction ID" value="UER00117"/>
</dbReference>
<feature type="binding site" evidence="6">
    <location>
        <position position="256"/>
    </location>
    <ligand>
        <name>substrate</name>
    </ligand>
</feature>
<dbReference type="NCBIfam" id="TIGR00856">
    <property type="entry name" value="pyrC_dimer"/>
    <property type="match status" value="1"/>
</dbReference>
<feature type="binding site" evidence="6">
    <location>
        <position position="167"/>
    </location>
    <ligand>
        <name>Zn(2+)</name>
        <dbReference type="ChEBI" id="CHEBI:29105"/>
        <label>2</label>
    </ligand>
</feature>
<comment type="similarity">
    <text evidence="6">Belongs to the metallo-dependent hydrolases superfamily. DHOase family. Class II DHOase subfamily.</text>
</comment>
<dbReference type="PROSITE" id="PS00483">
    <property type="entry name" value="DIHYDROOROTASE_2"/>
    <property type="match status" value="1"/>
</dbReference>
<dbReference type="GO" id="GO:0044205">
    <property type="term" value="P:'de novo' UMP biosynthetic process"/>
    <property type="evidence" value="ECO:0007669"/>
    <property type="project" value="UniProtKB-UniRule"/>
</dbReference>